<protein>
    <recommendedName>
        <fullName evidence="4">Secreted protein</fullName>
    </recommendedName>
</protein>
<reference evidence="3" key="1">
    <citation type="journal article" date="2016" name="Nature">
        <title>Genome evolution in the allotetraploid frog Xenopus laevis.</title>
        <authorList>
            <person name="Session A.M."/>
            <person name="Uno Y."/>
            <person name="Kwon T."/>
            <person name="Chapman J.A."/>
            <person name="Toyoda A."/>
            <person name="Takahashi S."/>
            <person name="Fukui A."/>
            <person name="Hikosaka A."/>
            <person name="Suzuki A."/>
            <person name="Kondo M."/>
            <person name="van Heeringen S.J."/>
            <person name="Quigley I."/>
            <person name="Heinz S."/>
            <person name="Ogino H."/>
            <person name="Ochi H."/>
            <person name="Hellsten U."/>
            <person name="Lyons J.B."/>
            <person name="Simakov O."/>
            <person name="Putnam N."/>
            <person name="Stites J."/>
            <person name="Kuroki Y."/>
            <person name="Tanaka T."/>
            <person name="Michiue T."/>
            <person name="Watanabe M."/>
            <person name="Bogdanovic O."/>
            <person name="Lister R."/>
            <person name="Georgiou G."/>
            <person name="Paranjpe S.S."/>
            <person name="van Kruijsbergen I."/>
            <person name="Shu S."/>
            <person name="Carlson J."/>
            <person name="Kinoshita T."/>
            <person name="Ohta Y."/>
            <person name="Mawaribuchi S."/>
            <person name="Jenkins J."/>
            <person name="Grimwood J."/>
            <person name="Schmutz J."/>
            <person name="Mitros T."/>
            <person name="Mozaffari S.V."/>
            <person name="Suzuki Y."/>
            <person name="Haramoto Y."/>
            <person name="Yamamoto T.S."/>
            <person name="Takagi C."/>
            <person name="Heald R."/>
            <person name="Miller K."/>
            <person name="Haudenschild C."/>
            <person name="Kitzman J."/>
            <person name="Nakayama T."/>
            <person name="Izutsu Y."/>
            <person name="Robert J."/>
            <person name="Fortriede J."/>
            <person name="Burns K."/>
            <person name="Lotay V."/>
            <person name="Karimi K."/>
            <person name="Yasuoka Y."/>
            <person name="Dichmann D.S."/>
            <person name="Flajnik M.F."/>
            <person name="Houston D.W."/>
            <person name="Shendure J."/>
            <person name="DuPasquier L."/>
            <person name="Vize P.D."/>
            <person name="Zorn A.M."/>
            <person name="Ito M."/>
            <person name="Marcotte E.M."/>
            <person name="Wallingford J.B."/>
            <person name="Ito Y."/>
            <person name="Asashima M."/>
            <person name="Ueno N."/>
            <person name="Matsuda Y."/>
            <person name="Veenstra G.J."/>
            <person name="Fujiyama A."/>
            <person name="Harland R.M."/>
            <person name="Taira M."/>
            <person name="Rokhsar D.S."/>
        </authorList>
    </citation>
    <scope>NUCLEOTIDE SEQUENCE [LARGE SCALE GENOMIC DNA]</scope>
    <source>
        <strain evidence="3">J</strain>
    </source>
</reference>
<dbReference type="EMBL" id="CM004481">
    <property type="protein sequence ID" value="OCT66007.1"/>
    <property type="molecule type" value="Genomic_DNA"/>
</dbReference>
<feature type="signal peptide" evidence="1">
    <location>
        <begin position="1"/>
        <end position="33"/>
    </location>
</feature>
<proteinExistence type="predicted"/>
<dbReference type="Proteomes" id="UP000694892">
    <property type="component" value="Chromosome 8S"/>
</dbReference>
<gene>
    <name evidence="2" type="ORF">XELAEV_18042261mg</name>
</gene>
<keyword evidence="1" id="KW-0732">Signal</keyword>
<name>A0A974C3Q9_XENLA</name>
<accession>A0A974C3Q9</accession>
<evidence type="ECO:0008006" key="4">
    <source>
        <dbReference type="Google" id="ProtNLM"/>
    </source>
</evidence>
<dbReference type="AlphaFoldDB" id="A0A974C3Q9"/>
<evidence type="ECO:0000256" key="1">
    <source>
        <dbReference type="SAM" id="SignalP"/>
    </source>
</evidence>
<sequence>MEWRGMQCSPCSLKVLVCMLTYYLLFPFPPSQFQPQCPFFPPKYGYIDRSTFKPLGRPCIPVHSIPQTAEAGSIGCLGSNRMECSVHLVAKRCSCVCCHIPFCFLHPACLDLIWCIEPGSKSDRR</sequence>
<evidence type="ECO:0000313" key="2">
    <source>
        <dbReference type="EMBL" id="OCT66007.1"/>
    </source>
</evidence>
<evidence type="ECO:0000313" key="3">
    <source>
        <dbReference type="Proteomes" id="UP000694892"/>
    </source>
</evidence>
<organism evidence="2 3">
    <name type="scientific">Xenopus laevis</name>
    <name type="common">African clawed frog</name>
    <dbReference type="NCBI Taxonomy" id="8355"/>
    <lineage>
        <taxon>Eukaryota</taxon>
        <taxon>Metazoa</taxon>
        <taxon>Chordata</taxon>
        <taxon>Craniata</taxon>
        <taxon>Vertebrata</taxon>
        <taxon>Euteleostomi</taxon>
        <taxon>Amphibia</taxon>
        <taxon>Batrachia</taxon>
        <taxon>Anura</taxon>
        <taxon>Pipoidea</taxon>
        <taxon>Pipidae</taxon>
        <taxon>Xenopodinae</taxon>
        <taxon>Xenopus</taxon>
        <taxon>Xenopus</taxon>
    </lineage>
</organism>
<feature type="chain" id="PRO_5036856496" description="Secreted protein" evidence="1">
    <location>
        <begin position="34"/>
        <end position="125"/>
    </location>
</feature>